<evidence type="ECO:0000256" key="18">
    <source>
        <dbReference type="PROSITE-ProRule" id="PRU00409"/>
    </source>
</evidence>
<dbReference type="GO" id="GO:0008716">
    <property type="term" value="F:D-alanine-D-alanine ligase activity"/>
    <property type="evidence" value="ECO:0007669"/>
    <property type="project" value="UniProtKB-UniRule"/>
</dbReference>
<feature type="active site" evidence="16">
    <location>
        <position position="288"/>
    </location>
</feature>
<dbReference type="Gene3D" id="3.40.50.20">
    <property type="match status" value="1"/>
</dbReference>
<evidence type="ECO:0000259" key="19">
    <source>
        <dbReference type="PROSITE" id="PS50975"/>
    </source>
</evidence>
<keyword evidence="12 15" id="KW-0573">Peptidoglycan synthesis</keyword>
<dbReference type="Pfam" id="PF07478">
    <property type="entry name" value="Dala_Dala_lig_C"/>
    <property type="match status" value="1"/>
</dbReference>
<comment type="function">
    <text evidence="2 15">Cell wall formation.</text>
</comment>
<dbReference type="GO" id="GO:0071555">
    <property type="term" value="P:cell wall organization"/>
    <property type="evidence" value="ECO:0007669"/>
    <property type="project" value="UniProtKB-KW"/>
</dbReference>
<keyword evidence="10 18" id="KW-0067">ATP-binding</keyword>
<evidence type="ECO:0000256" key="10">
    <source>
        <dbReference type="ARBA" id="ARBA00022840"/>
    </source>
</evidence>
<dbReference type="PANTHER" id="PTHR23132">
    <property type="entry name" value="D-ALANINE--D-ALANINE LIGASE"/>
    <property type="match status" value="1"/>
</dbReference>
<evidence type="ECO:0000256" key="15">
    <source>
        <dbReference type="HAMAP-Rule" id="MF_00047"/>
    </source>
</evidence>
<feature type="binding site" evidence="17">
    <location>
        <position position="277"/>
    </location>
    <ligand>
        <name>Mg(2+)</name>
        <dbReference type="ChEBI" id="CHEBI:18420"/>
        <label>2</label>
    </ligand>
</feature>
<gene>
    <name evidence="15" type="primary">ddl</name>
    <name evidence="20" type="ORF">P689_119145</name>
</gene>
<evidence type="ECO:0000313" key="20">
    <source>
        <dbReference type="EMBL" id="KIE64174.1"/>
    </source>
</evidence>
<dbReference type="SUPFAM" id="SSF52440">
    <property type="entry name" value="PreATP-grasp domain"/>
    <property type="match status" value="1"/>
</dbReference>
<dbReference type="InterPro" id="IPR016185">
    <property type="entry name" value="PreATP-grasp_dom_sf"/>
</dbReference>
<dbReference type="GO" id="GO:0008360">
    <property type="term" value="P:regulation of cell shape"/>
    <property type="evidence" value="ECO:0007669"/>
    <property type="project" value="UniProtKB-KW"/>
</dbReference>
<feature type="domain" description="ATP-grasp" evidence="19">
    <location>
        <begin position="106"/>
        <end position="310"/>
    </location>
</feature>
<dbReference type="EMBL" id="AWXV01000002">
    <property type="protein sequence ID" value="KIE64174.1"/>
    <property type="molecule type" value="Genomic_DNA"/>
</dbReference>
<evidence type="ECO:0000256" key="11">
    <source>
        <dbReference type="ARBA" id="ARBA00022960"/>
    </source>
</evidence>
<evidence type="ECO:0000313" key="21">
    <source>
        <dbReference type="Proteomes" id="UP000054529"/>
    </source>
</evidence>
<dbReference type="HAMAP" id="MF_00047">
    <property type="entry name" value="Dala_Dala_lig"/>
    <property type="match status" value="1"/>
</dbReference>
<dbReference type="NCBIfam" id="NF002378">
    <property type="entry name" value="PRK01372.1"/>
    <property type="match status" value="1"/>
</dbReference>
<accession>A0A0C1V6V4</accession>
<dbReference type="GO" id="GO:0046872">
    <property type="term" value="F:metal ion binding"/>
    <property type="evidence" value="ECO:0007669"/>
    <property type="project" value="UniProtKB-KW"/>
</dbReference>
<comment type="catalytic activity">
    <reaction evidence="14 15">
        <text>2 D-alanine + ATP = D-alanyl-D-alanine + ADP + phosphate + H(+)</text>
        <dbReference type="Rhea" id="RHEA:11224"/>
        <dbReference type="ChEBI" id="CHEBI:15378"/>
        <dbReference type="ChEBI" id="CHEBI:30616"/>
        <dbReference type="ChEBI" id="CHEBI:43474"/>
        <dbReference type="ChEBI" id="CHEBI:57416"/>
        <dbReference type="ChEBI" id="CHEBI:57822"/>
        <dbReference type="ChEBI" id="CHEBI:456216"/>
        <dbReference type="EC" id="6.3.2.4"/>
    </reaction>
</comment>
<evidence type="ECO:0000256" key="4">
    <source>
        <dbReference type="ARBA" id="ARBA00004752"/>
    </source>
</evidence>
<evidence type="ECO:0000256" key="6">
    <source>
        <dbReference type="ARBA" id="ARBA00012216"/>
    </source>
</evidence>
<evidence type="ECO:0000256" key="12">
    <source>
        <dbReference type="ARBA" id="ARBA00022984"/>
    </source>
</evidence>
<keyword evidence="11 15" id="KW-0133">Cell shape</keyword>
<evidence type="ECO:0000256" key="9">
    <source>
        <dbReference type="ARBA" id="ARBA00022741"/>
    </source>
</evidence>
<dbReference type="GO" id="GO:0009252">
    <property type="term" value="P:peptidoglycan biosynthetic process"/>
    <property type="evidence" value="ECO:0007669"/>
    <property type="project" value="UniProtKB-UniRule"/>
</dbReference>
<dbReference type="NCBIfam" id="TIGR01205">
    <property type="entry name" value="D_ala_D_alaTIGR"/>
    <property type="match status" value="1"/>
</dbReference>
<comment type="similarity">
    <text evidence="5 15">Belongs to the D-alanine--D-alanine ligase family.</text>
</comment>
<evidence type="ECO:0000256" key="13">
    <source>
        <dbReference type="ARBA" id="ARBA00023316"/>
    </source>
</evidence>
<comment type="subcellular location">
    <subcellularLocation>
        <location evidence="3 15">Cytoplasm</location>
    </subcellularLocation>
</comment>
<dbReference type="InterPro" id="IPR013815">
    <property type="entry name" value="ATP_grasp_subdomain_1"/>
</dbReference>
<protein>
    <recommendedName>
        <fullName evidence="6 15">D-alanine--D-alanine ligase</fullName>
        <ecNumber evidence="6 15">6.3.2.4</ecNumber>
    </recommendedName>
    <alternativeName>
        <fullName evidence="15">D-Ala-D-Ala ligase</fullName>
    </alternativeName>
    <alternativeName>
        <fullName evidence="15">D-alanylalanine synthetase</fullName>
    </alternativeName>
</protein>
<dbReference type="InterPro" id="IPR005905">
    <property type="entry name" value="D_ala_D_ala"/>
</dbReference>
<dbReference type="PANTHER" id="PTHR23132:SF23">
    <property type="entry name" value="D-ALANINE--D-ALANINE LIGASE B"/>
    <property type="match status" value="1"/>
</dbReference>
<keyword evidence="7 15" id="KW-0963">Cytoplasm</keyword>
<proteinExistence type="inferred from homology"/>
<keyword evidence="17" id="KW-0479">Metal-binding</keyword>
<comment type="caution">
    <text evidence="20">The sequence shown here is derived from an EMBL/GenBank/DDBJ whole genome shotgun (WGS) entry which is preliminary data.</text>
</comment>
<comment type="cofactor">
    <cofactor evidence="1">
        <name>Mn(2+)</name>
        <dbReference type="ChEBI" id="CHEBI:29035"/>
    </cofactor>
</comment>
<dbReference type="PROSITE" id="PS00844">
    <property type="entry name" value="DALA_DALA_LIGASE_2"/>
    <property type="match status" value="1"/>
</dbReference>
<evidence type="ECO:0000256" key="17">
    <source>
        <dbReference type="PIRSR" id="PIRSR039102-3"/>
    </source>
</evidence>
<dbReference type="AlphaFoldDB" id="A0A0C1V6V4"/>
<keyword evidence="9 18" id="KW-0547">Nucleotide-binding</keyword>
<evidence type="ECO:0000256" key="7">
    <source>
        <dbReference type="ARBA" id="ARBA00022490"/>
    </source>
</evidence>
<dbReference type="InterPro" id="IPR011761">
    <property type="entry name" value="ATP-grasp"/>
</dbReference>
<evidence type="ECO:0000256" key="2">
    <source>
        <dbReference type="ARBA" id="ARBA00003921"/>
    </source>
</evidence>
<feature type="active site" evidence="16">
    <location>
        <position position="19"/>
    </location>
</feature>
<dbReference type="Gene3D" id="3.30.470.20">
    <property type="entry name" value="ATP-grasp fold, B domain"/>
    <property type="match status" value="1"/>
</dbReference>
<dbReference type="SUPFAM" id="SSF56059">
    <property type="entry name" value="Glutathione synthetase ATP-binding domain-like"/>
    <property type="match status" value="1"/>
</dbReference>
<feature type="binding site" evidence="17">
    <location>
        <position position="264"/>
    </location>
    <ligand>
        <name>Mg(2+)</name>
        <dbReference type="ChEBI" id="CHEBI:18420"/>
        <label>1</label>
    </ligand>
</feature>
<dbReference type="Proteomes" id="UP000054529">
    <property type="component" value="Unassembled WGS sequence"/>
</dbReference>
<keyword evidence="13 15" id="KW-0961">Cell wall biogenesis/degradation</keyword>
<feature type="active site" evidence="16">
    <location>
        <position position="155"/>
    </location>
</feature>
<evidence type="ECO:0000256" key="16">
    <source>
        <dbReference type="PIRSR" id="PIRSR039102-1"/>
    </source>
</evidence>
<feature type="binding site" evidence="17">
    <location>
        <position position="277"/>
    </location>
    <ligand>
        <name>Mg(2+)</name>
        <dbReference type="ChEBI" id="CHEBI:18420"/>
        <label>1</label>
    </ligand>
</feature>
<dbReference type="RefSeq" id="WP_039719541.1">
    <property type="nucleotide sequence ID" value="NZ_AWXV01000002.1"/>
</dbReference>
<dbReference type="InterPro" id="IPR011095">
    <property type="entry name" value="Dala_Dala_lig_C"/>
</dbReference>
<keyword evidence="8 15" id="KW-0436">Ligase</keyword>
<feature type="binding site" evidence="17">
    <location>
        <position position="279"/>
    </location>
    <ligand>
        <name>Mg(2+)</name>
        <dbReference type="ChEBI" id="CHEBI:18420"/>
        <label>2</label>
    </ligand>
</feature>
<evidence type="ECO:0000256" key="1">
    <source>
        <dbReference type="ARBA" id="ARBA00001936"/>
    </source>
</evidence>
<dbReference type="PROSITE" id="PS50975">
    <property type="entry name" value="ATP_GRASP"/>
    <property type="match status" value="1"/>
</dbReference>
<evidence type="ECO:0000256" key="3">
    <source>
        <dbReference type="ARBA" id="ARBA00004496"/>
    </source>
</evidence>
<dbReference type="Gene3D" id="3.30.1490.20">
    <property type="entry name" value="ATP-grasp fold, A domain"/>
    <property type="match status" value="1"/>
</dbReference>
<dbReference type="PATRIC" id="fig|1401651.3.peg.173"/>
<evidence type="ECO:0000256" key="5">
    <source>
        <dbReference type="ARBA" id="ARBA00010871"/>
    </source>
</evidence>
<organism evidence="20 21">
    <name type="scientific">Candidatus Riesia pediculischaeffi PTSU</name>
    <dbReference type="NCBI Taxonomy" id="1401651"/>
    <lineage>
        <taxon>Bacteria</taxon>
        <taxon>Pseudomonadati</taxon>
        <taxon>Pseudomonadota</taxon>
        <taxon>Gammaproteobacteria</taxon>
        <taxon>Enterobacterales</taxon>
        <taxon>Enterobacteriaceae</taxon>
        <taxon>Candidatus Riesia</taxon>
    </lineage>
</organism>
<comment type="pathway">
    <text evidence="4 15">Cell wall biogenesis; peptidoglycan biosynthesis.</text>
</comment>
<keyword evidence="17" id="KW-0464">Manganese</keyword>
<reference evidence="20 21" key="1">
    <citation type="journal article" date="2014" name="G3 (Bethesda)">
        <title>Genome sequence of Candidatus Riesia pediculischaeffi, endosymbiont of chimpanzee lice, and genomic comparison of recently acquired endosymbionts from human and chimpanzee lice.</title>
        <authorList>
            <person name="Boyd B.M."/>
            <person name="Allen J.M."/>
            <person name="de Crecy-Lagard V."/>
            <person name="Reed D.L."/>
        </authorList>
    </citation>
    <scope>NUCLEOTIDE SEQUENCE [LARGE SCALE GENOMIC DNA]</scope>
    <source>
        <strain evidence="20 21">PTSU</strain>
    </source>
</reference>
<comment type="cofactor">
    <cofactor evidence="17">
        <name>Mg(2+)</name>
        <dbReference type="ChEBI" id="CHEBI:18420"/>
    </cofactor>
    <cofactor evidence="17">
        <name>Mn(2+)</name>
        <dbReference type="ChEBI" id="CHEBI:29035"/>
    </cofactor>
    <text evidence="17">Binds 2 magnesium or manganese ions per subunit.</text>
</comment>
<dbReference type="GO" id="GO:0005524">
    <property type="term" value="F:ATP binding"/>
    <property type="evidence" value="ECO:0007669"/>
    <property type="project" value="UniProtKB-UniRule"/>
</dbReference>
<dbReference type="UniPathway" id="UPA00219"/>
<dbReference type="InterPro" id="IPR000291">
    <property type="entry name" value="D-Ala_lig_Van_CS"/>
</dbReference>
<evidence type="ECO:0000256" key="8">
    <source>
        <dbReference type="ARBA" id="ARBA00022598"/>
    </source>
</evidence>
<keyword evidence="17" id="KW-0460">Magnesium</keyword>
<dbReference type="EC" id="6.3.2.4" evidence="6 15"/>
<dbReference type="OrthoDB" id="9813261at2"/>
<evidence type="ECO:0000256" key="14">
    <source>
        <dbReference type="ARBA" id="ARBA00047614"/>
    </source>
</evidence>
<sequence length="313" mass="35303">MEHHNSQKIAVLFGGNSNERSVSLKSGRNIARSLKSIGIQVDLIDTKRDFDMKKIASMKYKKIFIALHGRDGEDGTIQKQLERANIAYTGNGVFSSSISMNKILSKKIWNSSNLPIAPFLYISKKFFFTESETITSSLIKKIRFPMIIKPNSEGSSIGINVVRSSKEIEKSMMKAFEYDHYVMIEKYLSGSEYTISILNPSHMLPSIKIHLHEDELYSHHKKYFDKDTRYLCPSGLSESKEHLMNKIALTAYRSIGCTGLARVDIRQNQNGDFCLLEINTVPGMTNRSLVKISAEQGGMSFVELIKTVLAQDA</sequence>
<dbReference type="PIRSF" id="PIRSF039102">
    <property type="entry name" value="Ddl/VanB"/>
    <property type="match status" value="1"/>
</dbReference>
<name>A0A0C1V6V4_9ENTR</name>
<dbReference type="GO" id="GO:0005829">
    <property type="term" value="C:cytosol"/>
    <property type="evidence" value="ECO:0007669"/>
    <property type="project" value="TreeGrafter"/>
</dbReference>
<dbReference type="HOGENOM" id="CLU_039268_1_2_6"/>